<accession>A0ABX9LC29</accession>
<evidence type="ECO:0000256" key="4">
    <source>
        <dbReference type="ARBA" id="ARBA00022827"/>
    </source>
</evidence>
<dbReference type="InterPro" id="IPR037069">
    <property type="entry name" value="AcylCoA_DH/ox_N_sf"/>
</dbReference>
<evidence type="ECO:0000256" key="1">
    <source>
        <dbReference type="ARBA" id="ARBA00001974"/>
    </source>
</evidence>
<evidence type="ECO:0000256" key="3">
    <source>
        <dbReference type="ARBA" id="ARBA00022630"/>
    </source>
</evidence>
<keyword evidence="10" id="KW-1185">Reference proteome</keyword>
<evidence type="ECO:0000313" key="10">
    <source>
        <dbReference type="Proteomes" id="UP000262538"/>
    </source>
</evidence>
<evidence type="ECO:0000256" key="5">
    <source>
        <dbReference type="RuleBase" id="RU362125"/>
    </source>
</evidence>
<dbReference type="PANTHER" id="PTHR43884:SF12">
    <property type="entry name" value="ISOVALERYL-COA DEHYDROGENASE, MITOCHONDRIAL-RELATED"/>
    <property type="match status" value="1"/>
</dbReference>
<dbReference type="InterPro" id="IPR046373">
    <property type="entry name" value="Acyl-CoA_Oxase/DH_mid-dom_sf"/>
</dbReference>
<comment type="cofactor">
    <cofactor evidence="1 5">
        <name>FAD</name>
        <dbReference type="ChEBI" id="CHEBI:57692"/>
    </cofactor>
</comment>
<protein>
    <submittedName>
        <fullName evidence="9">Acyl-CoA dehydrogenase</fullName>
    </submittedName>
</protein>
<dbReference type="Pfam" id="PF00441">
    <property type="entry name" value="Acyl-CoA_dh_1"/>
    <property type="match status" value="1"/>
</dbReference>
<evidence type="ECO:0000259" key="6">
    <source>
        <dbReference type="Pfam" id="PF00441"/>
    </source>
</evidence>
<name>A0ABX9LC29_9ACTN</name>
<dbReference type="Gene3D" id="2.40.110.10">
    <property type="entry name" value="Butyryl-CoA Dehydrogenase, subunit A, domain 2"/>
    <property type="match status" value="1"/>
</dbReference>
<dbReference type="EMBL" id="QFZU02000175">
    <property type="protein sequence ID" value="RGA01293.1"/>
    <property type="molecule type" value="Genomic_DNA"/>
</dbReference>
<dbReference type="Gene3D" id="1.20.140.10">
    <property type="entry name" value="Butyryl-CoA Dehydrogenase, subunit A, domain 3"/>
    <property type="match status" value="1"/>
</dbReference>
<feature type="domain" description="Acyl-CoA oxidase/dehydrogenase middle" evidence="7">
    <location>
        <begin position="119"/>
        <end position="218"/>
    </location>
</feature>
<dbReference type="Proteomes" id="UP000262538">
    <property type="component" value="Unassembled WGS sequence"/>
</dbReference>
<dbReference type="PIRSF" id="PIRSF016578">
    <property type="entry name" value="HsaA"/>
    <property type="match status" value="1"/>
</dbReference>
<evidence type="ECO:0000313" key="9">
    <source>
        <dbReference type="EMBL" id="RGA01293.1"/>
    </source>
</evidence>
<dbReference type="InterPro" id="IPR006091">
    <property type="entry name" value="Acyl-CoA_Oxase/DH_mid-dom"/>
</dbReference>
<dbReference type="Pfam" id="PF02771">
    <property type="entry name" value="Acyl-CoA_dh_N"/>
    <property type="match status" value="1"/>
</dbReference>
<dbReference type="RefSeq" id="WP_117409613.1">
    <property type="nucleotide sequence ID" value="NZ_QFZU02000175.1"/>
</dbReference>
<dbReference type="Pfam" id="PF02770">
    <property type="entry name" value="Acyl-CoA_dh_M"/>
    <property type="match status" value="1"/>
</dbReference>
<dbReference type="PANTHER" id="PTHR43884">
    <property type="entry name" value="ACYL-COA DEHYDROGENASE"/>
    <property type="match status" value="1"/>
</dbReference>
<gene>
    <name evidence="9" type="ORF">DI270_030310</name>
</gene>
<keyword evidence="5" id="KW-0560">Oxidoreductase</keyword>
<feature type="domain" description="Acyl-CoA dehydrogenase/oxidase N-terminal" evidence="8">
    <location>
        <begin position="3"/>
        <end position="115"/>
    </location>
</feature>
<dbReference type="PROSITE" id="PS00072">
    <property type="entry name" value="ACYL_COA_DH_1"/>
    <property type="match status" value="1"/>
</dbReference>
<dbReference type="SUPFAM" id="SSF56645">
    <property type="entry name" value="Acyl-CoA dehydrogenase NM domain-like"/>
    <property type="match status" value="1"/>
</dbReference>
<dbReference type="InterPro" id="IPR009100">
    <property type="entry name" value="AcylCoA_DH/oxidase_NM_dom_sf"/>
</dbReference>
<dbReference type="Gene3D" id="1.10.540.10">
    <property type="entry name" value="Acyl-CoA dehydrogenase/oxidase, N-terminal domain"/>
    <property type="match status" value="1"/>
</dbReference>
<dbReference type="PROSITE" id="PS00073">
    <property type="entry name" value="ACYL_COA_DH_2"/>
    <property type="match status" value="1"/>
</dbReference>
<keyword evidence="4 5" id="KW-0274">FAD</keyword>
<dbReference type="InterPro" id="IPR009075">
    <property type="entry name" value="AcylCo_DH/oxidase_C"/>
</dbReference>
<proteinExistence type="inferred from homology"/>
<sequence length="382" mass="41353">MLNDEHIELRKSVEEFAREVVAPVIGDYYERCEFPYDVVRRMGAMGLFGLPVPEEYGGMGGDYFTLCLALEELARVDSSVAITLEAAVSLGAMPILRYGTDEQKRRWLPGMAAGEILGAFGLTEPGGGSDVPGGMRTTAVLESGEWVINGSKAFITNSGTDITAVVAVAAITGRREDGRPEISTILVPSGTPGMTVSKKYSKVGWSASDTRELSFTDCRVPEENLLGERGRGYAQFLQTLDEGRVAIAAVSVGLAQGCVDESLRYARERRAFGQEIGGYQAIQFKIADMEARAHTARLAYYHAAERMVAGLPFKKEAAIAKLVASNAAMDNARDATQVFGGYGFMNEFPVGRFYRDAKILEIGEGTSEVQRMLIARELGLPA</sequence>
<reference evidence="9 10" key="1">
    <citation type="submission" date="2018-08" db="EMBL/GenBank/DDBJ databases">
        <title>Microbispora. triticiradicis sp. nov., a novel actinomycete isolated from the root of wheat (Triticum aestivum L.)).</title>
        <authorList>
            <person name="Han C."/>
        </authorList>
    </citation>
    <scope>NUCLEOTIDE SEQUENCE [LARGE SCALE GENOMIC DNA]</scope>
    <source>
        <strain evidence="9 10">NEAU-HRDPA2-9</strain>
    </source>
</reference>
<keyword evidence="3 5" id="KW-0285">Flavoprotein</keyword>
<dbReference type="SUPFAM" id="SSF47203">
    <property type="entry name" value="Acyl-CoA dehydrogenase C-terminal domain-like"/>
    <property type="match status" value="1"/>
</dbReference>
<comment type="similarity">
    <text evidence="2 5">Belongs to the acyl-CoA dehydrogenase family.</text>
</comment>
<dbReference type="InterPro" id="IPR013786">
    <property type="entry name" value="AcylCoA_DH/ox_N"/>
</dbReference>
<comment type="caution">
    <text evidence="9">The sequence shown here is derived from an EMBL/GenBank/DDBJ whole genome shotgun (WGS) entry which is preliminary data.</text>
</comment>
<organism evidence="9 10">
    <name type="scientific">Microbispora triticiradicis</name>
    <dbReference type="NCBI Taxonomy" id="2200763"/>
    <lineage>
        <taxon>Bacteria</taxon>
        <taxon>Bacillati</taxon>
        <taxon>Actinomycetota</taxon>
        <taxon>Actinomycetes</taxon>
        <taxon>Streptosporangiales</taxon>
        <taxon>Streptosporangiaceae</taxon>
        <taxon>Microbispora</taxon>
    </lineage>
</organism>
<dbReference type="InterPro" id="IPR006089">
    <property type="entry name" value="Acyl-CoA_DH_CS"/>
</dbReference>
<evidence type="ECO:0000256" key="2">
    <source>
        <dbReference type="ARBA" id="ARBA00009347"/>
    </source>
</evidence>
<evidence type="ECO:0000259" key="8">
    <source>
        <dbReference type="Pfam" id="PF02771"/>
    </source>
</evidence>
<dbReference type="InterPro" id="IPR036250">
    <property type="entry name" value="AcylCo_DH-like_C"/>
</dbReference>
<evidence type="ECO:0000259" key="7">
    <source>
        <dbReference type="Pfam" id="PF02770"/>
    </source>
</evidence>
<feature type="domain" description="Acyl-CoA dehydrogenase/oxidase C-terminal" evidence="6">
    <location>
        <begin position="230"/>
        <end position="378"/>
    </location>
</feature>